<dbReference type="GO" id="GO:0019172">
    <property type="term" value="F:glyoxalase III activity"/>
    <property type="evidence" value="ECO:0007669"/>
    <property type="project" value="TreeGrafter"/>
</dbReference>
<dbReference type="PANTHER" id="PTHR48094:SF11">
    <property type="entry name" value="GLUTATHIONE-INDEPENDENT GLYOXALASE HSP31-RELATED"/>
    <property type="match status" value="1"/>
</dbReference>
<keyword evidence="6" id="KW-1185">Reference proteome</keyword>
<dbReference type="AlphaFoldDB" id="A0A813F5S1"/>
<evidence type="ECO:0000313" key="6">
    <source>
        <dbReference type="Proteomes" id="UP000654075"/>
    </source>
</evidence>
<dbReference type="InterPro" id="IPR050325">
    <property type="entry name" value="Prot/Nucl_acid_deglycase"/>
</dbReference>
<dbReference type="InterPro" id="IPR002818">
    <property type="entry name" value="DJ-1/PfpI"/>
</dbReference>
<dbReference type="GO" id="GO:0019243">
    <property type="term" value="P:methylglyoxal catabolic process to D-lactate via S-lactoyl-glutathione"/>
    <property type="evidence" value="ECO:0007669"/>
    <property type="project" value="TreeGrafter"/>
</dbReference>
<name>A0A813F5S1_POLGL</name>
<dbReference type="Proteomes" id="UP000654075">
    <property type="component" value="Unassembled WGS sequence"/>
</dbReference>
<accession>A0A813F5S1</accession>
<sequence>MGNLCGAPQKGPIVSTSAKSMNGQETGASKKVLIVSTSAKSMNGHETGAWSEEICGPYYVFKDAGCSVEVCSIAGGDIPIDKGSVTDQFKTENDKRMESEGNFVLKGTPMLKDFDVTTYDIVFFAGGHGTCVDFPTDAVGAAVSKALAADKVVATVCHGSMALVHAKAADGTPLVKGKKIACFTDAEEAQVQLTEKVPFLLATKLKSLGAILEEGEPWSDTAVIDGKLVSGQNPQSSVKCAKLALAATSKKVLIVSTSAKSMNGHETGAWSEEICGPYYVFKDAGCSVEVCSIAGGDIPIDKGSVTDQFKTENDKRMESEGNFVLKGTPMLKDFDVTTYDIVFFAGGHGTCVDFPTDAVGAAVSKALAADKVVATVCHGSMALVHAKAADGTPLVKGKKIACFTDAEEAQVQLTEKVPFLLATKLKSLGAILEEGEPWSDTAVIDGKLVSGQNPQSSVKCAKLALAATSKKVLIVSTSAKSMNGHETGAWSEEICGPYYVFKDAGCSVEVCSIAGGDIPIDKGSVTDQFKTENDKRMESEGNFVLKGMPMLKDFDVTTYDIVFFAGGHGTCVDFPTDAVGAAVSKALAADKVVATVCHGSMALVHAKAADGTPLVKGKKIACFTDAEEAQVQLTEKVPFLLATKLKSLGAILEEGEPWSDTAVIDGKLVSGQNPQSSVKCARLALAATA</sequence>
<dbReference type="GO" id="GO:0005737">
    <property type="term" value="C:cytoplasm"/>
    <property type="evidence" value="ECO:0007669"/>
    <property type="project" value="TreeGrafter"/>
</dbReference>
<dbReference type="SUPFAM" id="SSF52317">
    <property type="entry name" value="Class I glutamine amidotransferase-like"/>
    <property type="match status" value="3"/>
</dbReference>
<evidence type="ECO:0000256" key="1">
    <source>
        <dbReference type="ARBA" id="ARBA00023016"/>
    </source>
</evidence>
<dbReference type="PANTHER" id="PTHR48094">
    <property type="entry name" value="PROTEIN/NUCLEIC ACID DEGLYCASE DJ-1-RELATED"/>
    <property type="match status" value="1"/>
</dbReference>
<evidence type="ECO:0000259" key="4">
    <source>
        <dbReference type="Pfam" id="PF01965"/>
    </source>
</evidence>
<gene>
    <name evidence="5" type="ORF">PGLA1383_LOCUS27614</name>
</gene>
<keyword evidence="2" id="KW-0456">Lyase</keyword>
<dbReference type="OrthoDB" id="543156at2759"/>
<comment type="caution">
    <text evidence="5">The sequence shown here is derived from an EMBL/GenBank/DDBJ whole genome shotgun (WGS) entry which is preliminary data.</text>
</comment>
<feature type="domain" description="DJ-1/PfpI" evidence="4">
    <location>
        <begin position="491"/>
        <end position="682"/>
    </location>
</feature>
<keyword evidence="1" id="KW-0346">Stress response</keyword>
<dbReference type="Pfam" id="PF01965">
    <property type="entry name" value="DJ-1_PfpI"/>
    <property type="match status" value="3"/>
</dbReference>
<organism evidence="5 6">
    <name type="scientific">Polarella glacialis</name>
    <name type="common">Dinoflagellate</name>
    <dbReference type="NCBI Taxonomy" id="89957"/>
    <lineage>
        <taxon>Eukaryota</taxon>
        <taxon>Sar</taxon>
        <taxon>Alveolata</taxon>
        <taxon>Dinophyceae</taxon>
        <taxon>Suessiales</taxon>
        <taxon>Suessiaceae</taxon>
        <taxon>Polarella</taxon>
    </lineage>
</organism>
<evidence type="ECO:0000256" key="2">
    <source>
        <dbReference type="ARBA" id="ARBA00023239"/>
    </source>
</evidence>
<evidence type="ECO:0000313" key="5">
    <source>
        <dbReference type="EMBL" id="CAE8609787.1"/>
    </source>
</evidence>
<dbReference type="InterPro" id="IPR029062">
    <property type="entry name" value="Class_I_gatase-like"/>
</dbReference>
<comment type="similarity">
    <text evidence="3">Belongs to the peptidase C56 family. HSP31-like subfamily.</text>
</comment>
<dbReference type="EMBL" id="CAJNNV010024409">
    <property type="protein sequence ID" value="CAE8609787.1"/>
    <property type="molecule type" value="Genomic_DNA"/>
</dbReference>
<evidence type="ECO:0000256" key="3">
    <source>
        <dbReference type="ARBA" id="ARBA00038493"/>
    </source>
</evidence>
<reference evidence="5" key="1">
    <citation type="submission" date="2021-02" db="EMBL/GenBank/DDBJ databases">
        <authorList>
            <person name="Dougan E. K."/>
            <person name="Rhodes N."/>
            <person name="Thang M."/>
            <person name="Chan C."/>
        </authorList>
    </citation>
    <scope>NUCLEOTIDE SEQUENCE</scope>
</reference>
<proteinExistence type="inferred from homology"/>
<protein>
    <recommendedName>
        <fullName evidence="4">DJ-1/PfpI domain-containing protein</fullName>
    </recommendedName>
</protein>
<dbReference type="Gene3D" id="3.40.50.880">
    <property type="match status" value="3"/>
</dbReference>
<feature type="domain" description="DJ-1/PfpI" evidence="4">
    <location>
        <begin position="51"/>
        <end position="242"/>
    </location>
</feature>
<dbReference type="CDD" id="cd03141">
    <property type="entry name" value="GATase1_Hsp31_like"/>
    <property type="match status" value="3"/>
</dbReference>
<feature type="domain" description="DJ-1/PfpI" evidence="4">
    <location>
        <begin position="271"/>
        <end position="462"/>
    </location>
</feature>